<comment type="caution">
    <text evidence="5">The sequence shown here is derived from an EMBL/GenBank/DDBJ whole genome shotgun (WGS) entry which is preliminary data.</text>
</comment>
<dbReference type="PANTHER" id="PTHR43691:SF11">
    <property type="entry name" value="FI09636P-RELATED"/>
    <property type="match status" value="1"/>
</dbReference>
<dbReference type="GO" id="GO:0005829">
    <property type="term" value="C:cytosol"/>
    <property type="evidence" value="ECO:0007669"/>
    <property type="project" value="TreeGrafter"/>
</dbReference>
<dbReference type="CDD" id="cd09007">
    <property type="entry name" value="NP-I_spr0068"/>
    <property type="match status" value="1"/>
</dbReference>
<dbReference type="InterPro" id="IPR035994">
    <property type="entry name" value="Nucleoside_phosphorylase_sf"/>
</dbReference>
<dbReference type="EMBL" id="MHOX01000009">
    <property type="protein sequence ID" value="OGZ71281.1"/>
    <property type="molecule type" value="Genomic_DNA"/>
</dbReference>
<dbReference type="InterPro" id="IPR000845">
    <property type="entry name" value="Nucleoside_phosphorylase_d"/>
</dbReference>
<evidence type="ECO:0000256" key="2">
    <source>
        <dbReference type="ARBA" id="ARBA00021980"/>
    </source>
</evidence>
<comment type="catalytic activity">
    <reaction evidence="3">
        <text>uridine + phosphate = alpha-D-ribose 1-phosphate + uracil</text>
        <dbReference type="Rhea" id="RHEA:24388"/>
        <dbReference type="ChEBI" id="CHEBI:16704"/>
        <dbReference type="ChEBI" id="CHEBI:17568"/>
        <dbReference type="ChEBI" id="CHEBI:43474"/>
        <dbReference type="ChEBI" id="CHEBI:57720"/>
        <dbReference type="EC" id="2.4.2.3"/>
    </reaction>
</comment>
<dbReference type="SUPFAM" id="SSF53167">
    <property type="entry name" value="Purine and uridine phosphorylases"/>
    <property type="match status" value="1"/>
</dbReference>
<name>A0A1G2I9Q1_9BACT</name>
<dbReference type="GO" id="GO:0004731">
    <property type="term" value="F:purine-nucleoside phosphorylase activity"/>
    <property type="evidence" value="ECO:0007669"/>
    <property type="project" value="TreeGrafter"/>
</dbReference>
<dbReference type="EC" id="2.4.2.3" evidence="1"/>
<evidence type="ECO:0000256" key="3">
    <source>
        <dbReference type="ARBA" id="ARBA00048447"/>
    </source>
</evidence>
<sequence length="257" mass="29312">MVFPNFRNKHNLDSMITPLDFMNYLKKTKKYPKFKAPKGVILCYQKSLMEHILKNHKVTKVNGFYGEMYLINETKGRVAVIGKFGIGSPVVVTLLEELIAFGVKKFISIGTAGTLQKNIKIGSLMVCDKAIRDEGTSYHYVKSSKYSYASKQITSNIRRVLEKFDQNYFVGTSWSIDAPYRETLSEAKRYQKEGIATVEMEASALFSVAKYRNVQLGAMFTISDSLAELEWKPKFHLKKTKKGLEALYRIALEVLKD</sequence>
<dbReference type="GO" id="GO:0004850">
    <property type="term" value="F:uridine phosphorylase activity"/>
    <property type="evidence" value="ECO:0007669"/>
    <property type="project" value="UniProtKB-EC"/>
</dbReference>
<gene>
    <name evidence="5" type="ORF">A2904_02165</name>
</gene>
<organism evidence="5 6">
    <name type="scientific">Candidatus Staskawiczbacteria bacterium RIFCSPLOWO2_01_FULL_33_9</name>
    <dbReference type="NCBI Taxonomy" id="1802211"/>
    <lineage>
        <taxon>Bacteria</taxon>
        <taxon>Candidatus Staskawicziibacteriota</taxon>
    </lineage>
</organism>
<evidence type="ECO:0000259" key="4">
    <source>
        <dbReference type="Pfam" id="PF01048"/>
    </source>
</evidence>
<evidence type="ECO:0000256" key="1">
    <source>
        <dbReference type="ARBA" id="ARBA00011888"/>
    </source>
</evidence>
<reference evidence="5 6" key="1">
    <citation type="journal article" date="2016" name="Nat. Commun.">
        <title>Thousands of microbial genomes shed light on interconnected biogeochemical processes in an aquifer system.</title>
        <authorList>
            <person name="Anantharaman K."/>
            <person name="Brown C.T."/>
            <person name="Hug L.A."/>
            <person name="Sharon I."/>
            <person name="Castelle C.J."/>
            <person name="Probst A.J."/>
            <person name="Thomas B.C."/>
            <person name="Singh A."/>
            <person name="Wilkins M.J."/>
            <person name="Karaoz U."/>
            <person name="Brodie E.L."/>
            <person name="Williams K.H."/>
            <person name="Hubbard S.S."/>
            <person name="Banfield J.F."/>
        </authorList>
    </citation>
    <scope>NUCLEOTIDE SEQUENCE [LARGE SCALE GENOMIC DNA]</scope>
</reference>
<dbReference type="Pfam" id="PF01048">
    <property type="entry name" value="PNP_UDP_1"/>
    <property type="match status" value="1"/>
</dbReference>
<feature type="domain" description="Nucleoside phosphorylase" evidence="4">
    <location>
        <begin position="52"/>
        <end position="255"/>
    </location>
</feature>
<proteinExistence type="predicted"/>
<accession>A0A1G2I9Q1</accession>
<dbReference type="AlphaFoldDB" id="A0A1G2I9Q1"/>
<protein>
    <recommendedName>
        <fullName evidence="2">Uridine phosphorylase</fullName>
        <ecNumber evidence="1">2.4.2.3</ecNumber>
    </recommendedName>
</protein>
<evidence type="ECO:0000313" key="6">
    <source>
        <dbReference type="Proteomes" id="UP000176308"/>
    </source>
</evidence>
<dbReference type="GO" id="GO:0006152">
    <property type="term" value="P:purine nucleoside catabolic process"/>
    <property type="evidence" value="ECO:0007669"/>
    <property type="project" value="TreeGrafter"/>
</dbReference>
<evidence type="ECO:0000313" key="5">
    <source>
        <dbReference type="EMBL" id="OGZ71281.1"/>
    </source>
</evidence>
<dbReference type="Proteomes" id="UP000176308">
    <property type="component" value="Unassembled WGS sequence"/>
</dbReference>
<dbReference type="Gene3D" id="3.40.50.1580">
    <property type="entry name" value="Nucleoside phosphorylase domain"/>
    <property type="match status" value="1"/>
</dbReference>
<dbReference type="PANTHER" id="PTHR43691">
    <property type="entry name" value="URIDINE PHOSPHORYLASE"/>
    <property type="match status" value="1"/>
</dbReference>